<feature type="domain" description="Desulfoferrodoxin ferrous iron-binding" evidence="6">
    <location>
        <begin position="18"/>
        <end position="116"/>
    </location>
</feature>
<evidence type="ECO:0000256" key="5">
    <source>
        <dbReference type="ARBA" id="ARBA00023004"/>
    </source>
</evidence>
<dbReference type="SUPFAM" id="SSF49367">
    <property type="entry name" value="Superoxide reductase-like"/>
    <property type="match status" value="1"/>
</dbReference>
<organism evidence="7">
    <name type="scientific">Staphylothermus marinus</name>
    <dbReference type="NCBI Taxonomy" id="2280"/>
    <lineage>
        <taxon>Archaea</taxon>
        <taxon>Thermoproteota</taxon>
        <taxon>Thermoprotei</taxon>
        <taxon>Desulfurococcales</taxon>
        <taxon>Desulfurococcaceae</taxon>
        <taxon>Staphylothermus</taxon>
    </lineage>
</organism>
<dbReference type="Gene3D" id="2.60.40.730">
    <property type="entry name" value="SOR catalytic domain"/>
    <property type="match status" value="1"/>
</dbReference>
<keyword evidence="4" id="KW-0249">Electron transport</keyword>
<protein>
    <submittedName>
        <fullName evidence="7">Desulfoferrodoxin</fullName>
    </submittedName>
</protein>
<evidence type="ECO:0000256" key="1">
    <source>
        <dbReference type="ARBA" id="ARBA00005941"/>
    </source>
</evidence>
<evidence type="ECO:0000256" key="2">
    <source>
        <dbReference type="ARBA" id="ARBA00022448"/>
    </source>
</evidence>
<dbReference type="InterPro" id="IPR051233">
    <property type="entry name" value="Desulfoferrodoxin_SOR"/>
</dbReference>
<dbReference type="GO" id="GO:0005506">
    <property type="term" value="F:iron ion binding"/>
    <property type="evidence" value="ECO:0007669"/>
    <property type="project" value="InterPro"/>
</dbReference>
<dbReference type="EMBL" id="DTBP01000035">
    <property type="protein sequence ID" value="HGQ74326.1"/>
    <property type="molecule type" value="Genomic_DNA"/>
</dbReference>
<keyword evidence="2" id="KW-0813">Transport</keyword>
<keyword evidence="3" id="KW-0479">Metal-binding</keyword>
<dbReference type="PANTHER" id="PTHR36541:SF1">
    <property type="entry name" value="SUPEROXIDE REDUCTASE-RELATED"/>
    <property type="match status" value="1"/>
</dbReference>
<keyword evidence="5" id="KW-0408">Iron</keyword>
<name>A0A7C4JLT8_STAMA</name>
<dbReference type="InterPro" id="IPR002742">
    <property type="entry name" value="Desulfoferrodoxin_Fe-bd_dom"/>
</dbReference>
<reference evidence="7" key="1">
    <citation type="journal article" date="2020" name="mSystems">
        <title>Genome- and Community-Level Interaction Insights into Carbon Utilization and Element Cycling Functions of Hydrothermarchaeota in Hydrothermal Sediment.</title>
        <authorList>
            <person name="Zhou Z."/>
            <person name="Liu Y."/>
            <person name="Xu W."/>
            <person name="Pan J."/>
            <person name="Luo Z.H."/>
            <person name="Li M."/>
        </authorList>
    </citation>
    <scope>NUCLEOTIDE SEQUENCE [LARGE SCALE GENOMIC DNA]</scope>
    <source>
        <strain evidence="7">SpSt-648</strain>
    </source>
</reference>
<dbReference type="AlphaFoldDB" id="A0A7C4JLT8"/>
<dbReference type="Pfam" id="PF01880">
    <property type="entry name" value="Desulfoferrodox"/>
    <property type="match status" value="1"/>
</dbReference>
<dbReference type="InterPro" id="IPR036073">
    <property type="entry name" value="Desulfoferrodoxin_Fe-bd_dom_sf"/>
</dbReference>
<comment type="similarity">
    <text evidence="1">Belongs to the desulfoferrodoxin family.</text>
</comment>
<dbReference type="GO" id="GO:0016491">
    <property type="term" value="F:oxidoreductase activity"/>
    <property type="evidence" value="ECO:0007669"/>
    <property type="project" value="InterPro"/>
</dbReference>
<comment type="caution">
    <text evidence="7">The sequence shown here is derived from an EMBL/GenBank/DDBJ whole genome shotgun (WGS) entry which is preliminary data.</text>
</comment>
<sequence>MSLKNLIYDPKTASGEAISKVESHTPKIEAPDEVKKNEVFKVKVSVGPHPNTIEHSIRWIELYFEEEGRSFNPILIARFDFTPIYSEPMVEVYIKLNKSGRLIALEYCNLHGLWEAYKEVKVVST</sequence>
<evidence type="ECO:0000256" key="4">
    <source>
        <dbReference type="ARBA" id="ARBA00022982"/>
    </source>
</evidence>
<evidence type="ECO:0000313" key="7">
    <source>
        <dbReference type="EMBL" id="HGQ74326.1"/>
    </source>
</evidence>
<evidence type="ECO:0000259" key="6">
    <source>
        <dbReference type="Pfam" id="PF01880"/>
    </source>
</evidence>
<gene>
    <name evidence="7" type="ORF">ENU20_04550</name>
</gene>
<proteinExistence type="inferred from homology"/>
<dbReference type="NCBIfam" id="TIGR00332">
    <property type="entry name" value="neela_ferrous"/>
    <property type="match status" value="1"/>
</dbReference>
<evidence type="ECO:0000256" key="3">
    <source>
        <dbReference type="ARBA" id="ARBA00022723"/>
    </source>
</evidence>
<accession>A0A7C4JLT8</accession>
<dbReference type="PANTHER" id="PTHR36541">
    <property type="entry name" value="SUPEROXIDE REDUCTASE-RELATED"/>
    <property type="match status" value="1"/>
</dbReference>